<proteinExistence type="predicted"/>
<gene>
    <name evidence="2" type="ORF">GCM10007913_30990</name>
</gene>
<organism evidence="2 3">
    <name type="scientific">Devosia yakushimensis</name>
    <dbReference type="NCBI Taxonomy" id="470028"/>
    <lineage>
        <taxon>Bacteria</taxon>
        <taxon>Pseudomonadati</taxon>
        <taxon>Pseudomonadota</taxon>
        <taxon>Alphaproteobacteria</taxon>
        <taxon>Hyphomicrobiales</taxon>
        <taxon>Devosiaceae</taxon>
        <taxon>Devosia</taxon>
    </lineage>
</organism>
<dbReference type="PIRSF" id="PIRSF010312">
    <property type="entry name" value="Sulphur_oxidation_SoxY"/>
    <property type="match status" value="1"/>
</dbReference>
<accession>A0ABQ5UGH4</accession>
<feature type="domain" description="Ig-like SoxY" evidence="1">
    <location>
        <begin position="44"/>
        <end position="153"/>
    </location>
</feature>
<keyword evidence="3" id="KW-1185">Reference proteome</keyword>
<evidence type="ECO:0000313" key="3">
    <source>
        <dbReference type="Proteomes" id="UP001161406"/>
    </source>
</evidence>
<dbReference type="Proteomes" id="UP001161406">
    <property type="component" value="Unassembled WGS sequence"/>
</dbReference>
<evidence type="ECO:0000259" key="1">
    <source>
        <dbReference type="Pfam" id="PF13501"/>
    </source>
</evidence>
<reference evidence="2" key="2">
    <citation type="submission" date="2023-01" db="EMBL/GenBank/DDBJ databases">
        <title>Draft genome sequence of Devosia yakushimensis strain NBRC 103855.</title>
        <authorList>
            <person name="Sun Q."/>
            <person name="Mori K."/>
        </authorList>
    </citation>
    <scope>NUCLEOTIDE SEQUENCE</scope>
    <source>
        <strain evidence="2">NBRC 103855</strain>
    </source>
</reference>
<dbReference type="Pfam" id="PF13501">
    <property type="entry name" value="SoxY"/>
    <property type="match status" value="1"/>
</dbReference>
<dbReference type="InterPro" id="IPR032711">
    <property type="entry name" value="SoxY"/>
</dbReference>
<sequence>MTEAEYTSDIDGTRRFVLAGLAASIALIAVPVRADDELVAQAIAETFGDAPRQDGRITMLLPPLAESGNTVPIQISVESPMSETDRVKRVVILATRNPRALVATMEFGPGAPRAQFSTNMRLSGTQDVITIAEMSDGSLWQAQSRVLVTVGACDTLQIRY</sequence>
<comment type="caution">
    <text evidence="2">The sequence shown here is derived from an EMBL/GenBank/DDBJ whole genome shotgun (WGS) entry which is preliminary data.</text>
</comment>
<dbReference type="InterPro" id="IPR016568">
    <property type="entry name" value="Sulphur_oxidation_SoxY"/>
</dbReference>
<dbReference type="Gene3D" id="2.60.40.2470">
    <property type="entry name" value="SoxY domain"/>
    <property type="match status" value="1"/>
</dbReference>
<evidence type="ECO:0000313" key="2">
    <source>
        <dbReference type="EMBL" id="GLQ11167.1"/>
    </source>
</evidence>
<dbReference type="EMBL" id="BSNG01000001">
    <property type="protein sequence ID" value="GLQ11167.1"/>
    <property type="molecule type" value="Genomic_DNA"/>
</dbReference>
<dbReference type="RefSeq" id="WP_284392408.1">
    <property type="nucleotide sequence ID" value="NZ_BSNG01000001.1"/>
</dbReference>
<protein>
    <submittedName>
        <fullName evidence="2">Sulfur oxidation protein SoxY</fullName>
    </submittedName>
</protein>
<name>A0ABQ5UGH4_9HYPH</name>
<reference evidence="2" key="1">
    <citation type="journal article" date="2014" name="Int. J. Syst. Evol. Microbiol.">
        <title>Complete genome of a new Firmicutes species belonging to the dominant human colonic microbiota ('Ruminococcus bicirculans') reveals two chromosomes and a selective capacity to utilize plant glucans.</title>
        <authorList>
            <consortium name="NISC Comparative Sequencing Program"/>
            <person name="Wegmann U."/>
            <person name="Louis P."/>
            <person name="Goesmann A."/>
            <person name="Henrissat B."/>
            <person name="Duncan S.H."/>
            <person name="Flint H.J."/>
        </authorList>
    </citation>
    <scope>NUCLEOTIDE SEQUENCE</scope>
    <source>
        <strain evidence="2">NBRC 103855</strain>
    </source>
</reference>
<dbReference type="InterPro" id="IPR038162">
    <property type="entry name" value="SoxY_sf"/>
</dbReference>